<reference evidence="5" key="1">
    <citation type="submission" date="2015-09" db="EMBL/GenBank/DDBJ databases">
        <title>Draft Genome Sequences of Two Novel Amoeba-resistant Intranuclear Bacteria, Candidatus Berkiella cookevillensis and Candidatus Berkiella aquae.</title>
        <authorList>
            <person name="Mehari Y.T."/>
            <person name="Arivett B.A."/>
            <person name="Farone A.L."/>
            <person name="Gunderson J.H."/>
            <person name="Farone M.B."/>
        </authorList>
    </citation>
    <scope>NUCLEOTIDE SEQUENCE [LARGE SCALE GENOMIC DNA]</scope>
    <source>
        <strain evidence="5">HT99</strain>
    </source>
</reference>
<evidence type="ECO:0000256" key="3">
    <source>
        <dbReference type="PROSITE-ProRule" id="PRU00023"/>
    </source>
</evidence>
<dbReference type="EC" id="2.7.1.-" evidence="5"/>
<keyword evidence="7" id="KW-1185">Reference proteome</keyword>
<dbReference type="PANTHER" id="PTHR24126:SF14">
    <property type="entry name" value="ANK_REP_REGION DOMAIN-CONTAINING PROTEIN"/>
    <property type="match status" value="1"/>
</dbReference>
<dbReference type="Pfam" id="PF13637">
    <property type="entry name" value="Ank_4"/>
    <property type="match status" value="1"/>
</dbReference>
<feature type="repeat" description="ANK" evidence="3">
    <location>
        <begin position="53"/>
        <end position="85"/>
    </location>
</feature>
<dbReference type="InterPro" id="IPR002110">
    <property type="entry name" value="Ankyrin_rpt"/>
</dbReference>
<dbReference type="Pfam" id="PF12796">
    <property type="entry name" value="Ank_2"/>
    <property type="match status" value="2"/>
</dbReference>
<evidence type="ECO:0000313" key="5">
    <source>
        <dbReference type="EMBL" id="KRG20897.1"/>
    </source>
</evidence>
<organism evidence="5">
    <name type="scientific">Candidatus Berkiella aquae</name>
    <dbReference type="NCBI Taxonomy" id="295108"/>
    <lineage>
        <taxon>Bacteria</taxon>
        <taxon>Pseudomonadati</taxon>
        <taxon>Pseudomonadota</taxon>
        <taxon>Gammaproteobacteria</taxon>
        <taxon>Candidatus Berkiellales</taxon>
        <taxon>Candidatus Berkiellaceae</taxon>
        <taxon>Candidatus Berkiella</taxon>
    </lineage>
</organism>
<feature type="region of interest" description="Disordered" evidence="4">
    <location>
        <begin position="355"/>
        <end position="377"/>
    </location>
</feature>
<feature type="compositionally biased region" description="Low complexity" evidence="4">
    <location>
        <begin position="362"/>
        <end position="377"/>
    </location>
</feature>
<gene>
    <name evidence="5" type="primary">ankX_8</name>
    <name evidence="6" type="ORF">HT99x_007995</name>
    <name evidence="5" type="ORF">HT99x_02114</name>
</gene>
<reference evidence="6" key="2">
    <citation type="journal article" date="2016" name="Genome Announc.">
        <title>Draft Genome Sequences of Two Novel Amoeba-Resistant Intranuclear Bacteria, 'Candidatus Berkiella cookevillensis' and 'Candidatus Berkiella aquae'.</title>
        <authorList>
            <person name="Mehari Y.T."/>
            <person name="Arivett B.A."/>
            <person name="Farone A.L."/>
            <person name="Gunderson J.H."/>
            <person name="Farone M.B."/>
        </authorList>
    </citation>
    <scope>NUCLEOTIDE SEQUENCE</scope>
    <source>
        <strain evidence="6">HT99</strain>
    </source>
</reference>
<keyword evidence="1" id="KW-0677">Repeat</keyword>
<dbReference type="STRING" id="295108.HT99x_02114"/>
<evidence type="ECO:0000313" key="7">
    <source>
        <dbReference type="Proteomes" id="UP000051497"/>
    </source>
</evidence>
<protein>
    <submittedName>
        <fullName evidence="6">Ankyrin repeat domain-containing protein</fullName>
    </submittedName>
    <submittedName>
        <fullName evidence="5">Phosphocholine transferase AnkX</fullName>
        <ecNumber evidence="5">2.7.1.-</ecNumber>
    </submittedName>
</protein>
<evidence type="ECO:0000256" key="2">
    <source>
        <dbReference type="ARBA" id="ARBA00023043"/>
    </source>
</evidence>
<reference evidence="6" key="3">
    <citation type="submission" date="2021-06" db="EMBL/GenBank/DDBJ databases">
        <title>Genomic Description and Analysis of Intracellular Bacteria, Candidatus Berkiella cookevillensis and Candidatus Berkiella aquae.</title>
        <authorList>
            <person name="Kidane D.T."/>
            <person name="Mehari Y.T."/>
            <person name="Rice F.C."/>
            <person name="Arivett B.A."/>
            <person name="Farone A.L."/>
            <person name="Berk S.G."/>
            <person name="Farone M.B."/>
        </authorList>
    </citation>
    <scope>NUCLEOTIDE SEQUENCE</scope>
    <source>
        <strain evidence="6">HT99</strain>
    </source>
</reference>
<keyword evidence="5" id="KW-0808">Transferase</keyword>
<proteinExistence type="predicted"/>
<feature type="repeat" description="ANK" evidence="3">
    <location>
        <begin position="211"/>
        <end position="243"/>
    </location>
</feature>
<dbReference type="PRINTS" id="PR01415">
    <property type="entry name" value="ANKYRIN"/>
</dbReference>
<name>A0A0Q9YW96_9GAMM</name>
<accession>A0A0Q9YW96</accession>
<dbReference type="InterPro" id="IPR036770">
    <property type="entry name" value="Ankyrin_rpt-contain_sf"/>
</dbReference>
<dbReference type="EMBL" id="LKAJ02000001">
    <property type="protein sequence ID" value="MCS5711374.1"/>
    <property type="molecule type" value="Genomic_DNA"/>
</dbReference>
<sequence>MLAGIYKKLKSLYYYKTTSAFFEIIKKRSSPIFMEALVTLIADGIDIDAQDDKGNTPLHWAVRQGYPEIIQLLIDNGANVNAQNNEGNAPLHLATTYVDTEMQRRIYSEANFNTMFSLQNIFALNTKLFRQRAIQLLLHNGANCETQNNNGDTPLHRADESTLLLLLEQVKTADIQNNRGQTLLHMTITHRHTISSQILNKMTKLDLQDFNGNTPLHLTMCHQKYTLAKQLLERGAKIDTLNIYGKSPFMFMSFSFQPNEHWPWGLIDILSILLNKIHEAQRFEHLCEALEISAQTPEELLNLLMGYYGEDALKKIKIVEEQYTNTIALRTSDPSPLLGQLLALCEEATMPSASAASGVTPSFASSSREQESSSDNVSFNPFRTWCRCRR</sequence>
<dbReference type="SMART" id="SM00248">
    <property type="entry name" value="ANK"/>
    <property type="match status" value="3"/>
</dbReference>
<dbReference type="PANTHER" id="PTHR24126">
    <property type="entry name" value="ANKYRIN REPEAT, PH AND SEC7 DOMAIN CONTAINING PROTEIN SECG-RELATED"/>
    <property type="match status" value="1"/>
</dbReference>
<comment type="caution">
    <text evidence="5">The sequence shown here is derived from an EMBL/GenBank/DDBJ whole genome shotgun (WGS) entry which is preliminary data.</text>
</comment>
<keyword evidence="2 3" id="KW-0040">ANK repeat</keyword>
<dbReference type="GO" id="GO:0016740">
    <property type="term" value="F:transferase activity"/>
    <property type="evidence" value="ECO:0007669"/>
    <property type="project" value="UniProtKB-KW"/>
</dbReference>
<dbReference type="PROSITE" id="PS50297">
    <property type="entry name" value="ANK_REP_REGION"/>
    <property type="match status" value="2"/>
</dbReference>
<dbReference type="EMBL" id="LKAJ01000008">
    <property type="protein sequence ID" value="KRG20897.1"/>
    <property type="molecule type" value="Genomic_DNA"/>
</dbReference>
<dbReference type="Gene3D" id="1.25.40.20">
    <property type="entry name" value="Ankyrin repeat-containing domain"/>
    <property type="match status" value="2"/>
</dbReference>
<evidence type="ECO:0000256" key="4">
    <source>
        <dbReference type="SAM" id="MobiDB-lite"/>
    </source>
</evidence>
<dbReference type="Proteomes" id="UP000051497">
    <property type="component" value="Unassembled WGS sequence"/>
</dbReference>
<dbReference type="RefSeq" id="WP_075066737.1">
    <property type="nucleotide sequence ID" value="NZ_LKAJ02000001.1"/>
</dbReference>
<dbReference type="OrthoDB" id="5636137at2"/>
<dbReference type="PROSITE" id="PS50088">
    <property type="entry name" value="ANK_REPEAT"/>
    <property type="match status" value="2"/>
</dbReference>
<dbReference type="PATRIC" id="fig|1590043.3.peg.2160"/>
<dbReference type="AlphaFoldDB" id="A0A0Q9YW96"/>
<evidence type="ECO:0000313" key="6">
    <source>
        <dbReference type="EMBL" id="MCS5711374.1"/>
    </source>
</evidence>
<dbReference type="SUPFAM" id="SSF48403">
    <property type="entry name" value="Ankyrin repeat"/>
    <property type="match status" value="1"/>
</dbReference>
<evidence type="ECO:0000256" key="1">
    <source>
        <dbReference type="ARBA" id="ARBA00022737"/>
    </source>
</evidence>